<keyword evidence="10" id="KW-1185">Reference proteome</keyword>
<dbReference type="EMBL" id="CP046522">
    <property type="protein sequence ID" value="QGU94001.1"/>
    <property type="molecule type" value="Genomic_DNA"/>
</dbReference>
<keyword evidence="4 7" id="KW-0812">Transmembrane</keyword>
<feature type="transmembrane region" description="Helical" evidence="7">
    <location>
        <begin position="89"/>
        <end position="112"/>
    </location>
</feature>
<dbReference type="Pfam" id="PF03458">
    <property type="entry name" value="Gly_transporter"/>
    <property type="match status" value="2"/>
</dbReference>
<evidence type="ECO:0000256" key="2">
    <source>
        <dbReference type="ARBA" id="ARBA00008193"/>
    </source>
</evidence>
<organism evidence="9 10">
    <name type="scientific">Clostridium bovifaecis</name>
    <dbReference type="NCBI Taxonomy" id="2184719"/>
    <lineage>
        <taxon>Bacteria</taxon>
        <taxon>Bacillati</taxon>
        <taxon>Bacillota</taxon>
        <taxon>Clostridia</taxon>
        <taxon>Eubacteriales</taxon>
        <taxon>Clostridiaceae</taxon>
        <taxon>Clostridium</taxon>
    </lineage>
</organism>
<dbReference type="InterPro" id="IPR005115">
    <property type="entry name" value="Gly_transporter"/>
</dbReference>
<evidence type="ECO:0000313" key="9">
    <source>
        <dbReference type="EMBL" id="QGU94001.1"/>
    </source>
</evidence>
<feature type="transmembrane region" description="Helical" evidence="7">
    <location>
        <begin position="30"/>
        <end position="47"/>
    </location>
</feature>
<evidence type="ECO:0000256" key="4">
    <source>
        <dbReference type="ARBA" id="ARBA00022692"/>
    </source>
</evidence>
<protein>
    <submittedName>
        <fullName evidence="9">Trimeric intracellular cation channel family protein</fullName>
    </submittedName>
</protein>
<evidence type="ECO:0000256" key="5">
    <source>
        <dbReference type="ARBA" id="ARBA00022989"/>
    </source>
</evidence>
<feature type="transmembrane region" description="Helical" evidence="7">
    <location>
        <begin position="6"/>
        <end position="23"/>
    </location>
</feature>
<proteinExistence type="inferred from homology"/>
<name>A0A6I6EV12_9CLOT</name>
<accession>A0A6I6EV12</accession>
<dbReference type="Proteomes" id="UP000422764">
    <property type="component" value="Chromosome"/>
</dbReference>
<dbReference type="AlphaFoldDB" id="A0A6I6EV12"/>
<evidence type="ECO:0000256" key="1">
    <source>
        <dbReference type="ARBA" id="ARBA00004651"/>
    </source>
</evidence>
<keyword evidence="5 7" id="KW-1133">Transmembrane helix</keyword>
<reference evidence="9 10" key="1">
    <citation type="submission" date="2019-12" db="EMBL/GenBank/DDBJ databases">
        <title>Genome sequenceing of Clostridium bovifaecis.</title>
        <authorList>
            <person name="Yao Y."/>
        </authorList>
    </citation>
    <scope>NUCLEOTIDE SEQUENCE [LARGE SCALE GENOMIC DNA]</scope>
    <source>
        <strain evidence="9 10">BXX</strain>
    </source>
</reference>
<sequence length="213" mass="23073">MTLINVLEVIGTIAFAISGALIGTEKELDLFGVIFLAITTSVGGGIFRDVIIGNTPPVAFVKPIYCLISMGAGVAVFIFYKRIITLKNVILITDAVGLGVFTAIGSSTAFIHDFNKPFIVISMGLITGVGGGILRDVFVKDIPFVFRKEIYAIASILGALILYFSYNHVPHVAALYICFAVTFIIRVLAIILNLNLPVFRMSTEENKENLPIK</sequence>
<feature type="domain" description="Glycine transporter" evidence="8">
    <location>
        <begin position="6"/>
        <end position="80"/>
    </location>
</feature>
<comment type="subcellular location">
    <subcellularLocation>
        <location evidence="1">Cell membrane</location>
        <topology evidence="1">Multi-pass membrane protein</topology>
    </subcellularLocation>
</comment>
<dbReference type="PANTHER" id="PTHR30506">
    <property type="entry name" value="INNER MEMBRANE PROTEIN"/>
    <property type="match status" value="1"/>
</dbReference>
<dbReference type="PANTHER" id="PTHR30506:SF3">
    <property type="entry name" value="UPF0126 INNER MEMBRANE PROTEIN YADS-RELATED"/>
    <property type="match status" value="1"/>
</dbReference>
<gene>
    <name evidence="9" type="ORF">GOM49_01605</name>
</gene>
<evidence type="ECO:0000313" key="10">
    <source>
        <dbReference type="Proteomes" id="UP000422764"/>
    </source>
</evidence>
<evidence type="ECO:0000256" key="6">
    <source>
        <dbReference type="ARBA" id="ARBA00023136"/>
    </source>
</evidence>
<keyword evidence="3" id="KW-1003">Cell membrane</keyword>
<feature type="transmembrane region" description="Helical" evidence="7">
    <location>
        <begin position="59"/>
        <end position="80"/>
    </location>
</feature>
<dbReference type="GO" id="GO:0005886">
    <property type="term" value="C:plasma membrane"/>
    <property type="evidence" value="ECO:0007669"/>
    <property type="project" value="UniProtKB-SubCell"/>
</dbReference>
<feature type="domain" description="Glycine transporter" evidence="8">
    <location>
        <begin position="92"/>
        <end position="165"/>
    </location>
</feature>
<evidence type="ECO:0000256" key="3">
    <source>
        <dbReference type="ARBA" id="ARBA00022475"/>
    </source>
</evidence>
<evidence type="ECO:0000259" key="8">
    <source>
        <dbReference type="Pfam" id="PF03458"/>
    </source>
</evidence>
<keyword evidence="6 7" id="KW-0472">Membrane</keyword>
<feature type="transmembrane region" description="Helical" evidence="7">
    <location>
        <begin position="118"/>
        <end position="138"/>
    </location>
</feature>
<feature type="transmembrane region" description="Helical" evidence="7">
    <location>
        <begin position="172"/>
        <end position="192"/>
    </location>
</feature>
<feature type="transmembrane region" description="Helical" evidence="7">
    <location>
        <begin position="150"/>
        <end position="166"/>
    </location>
</feature>
<evidence type="ECO:0000256" key="7">
    <source>
        <dbReference type="SAM" id="Phobius"/>
    </source>
</evidence>
<comment type="similarity">
    <text evidence="2">Belongs to the UPF0126 family.</text>
</comment>